<sequence>MAIPELEIPSGGTAASNPDLNWSQVRETILMLGLSVAQIRQAMLESTTSLDTLTDSFAATHGKIDDIRNMLHQLATPEGAELEQHIAEIDTINMRAVVAFQFYDRLTQRLDHACGSIACLADLVADPQRLYIPREWLGLQERIRSQFTMEQEHELFANIMKGMSLSEALKLVAAPSDGQPASGDVELF</sequence>
<reference evidence="1 2" key="1">
    <citation type="submission" date="2020-10" db="EMBL/GenBank/DDBJ databases">
        <title>The genome sequence of Chitinilyticum litopenaei 4Y14.</title>
        <authorList>
            <person name="Liu Y."/>
        </authorList>
    </citation>
    <scope>NUCLEOTIDE SEQUENCE [LARGE SCALE GENOMIC DNA]</scope>
    <source>
        <strain evidence="1 2">4Y14</strain>
    </source>
</reference>
<dbReference type="RefSeq" id="WP_194117232.1">
    <property type="nucleotide sequence ID" value="NZ_JADFUA010000012.1"/>
</dbReference>
<gene>
    <name evidence="1" type="ORF">INR99_15175</name>
</gene>
<evidence type="ECO:0000313" key="2">
    <source>
        <dbReference type="Proteomes" id="UP000604481"/>
    </source>
</evidence>
<proteinExistence type="predicted"/>
<dbReference type="EMBL" id="JADFUA010000012">
    <property type="protein sequence ID" value="MBE9610682.1"/>
    <property type="molecule type" value="Genomic_DNA"/>
</dbReference>
<dbReference type="Proteomes" id="UP000604481">
    <property type="component" value="Unassembled WGS sequence"/>
</dbReference>
<comment type="caution">
    <text evidence="1">The sequence shown here is derived from an EMBL/GenBank/DDBJ whole genome shotgun (WGS) entry which is preliminary data.</text>
</comment>
<name>A0A8J7FM75_9NEIS</name>
<accession>A0A8J7FM75</accession>
<protein>
    <submittedName>
        <fullName evidence="1">Uncharacterized protein</fullName>
    </submittedName>
</protein>
<dbReference type="AlphaFoldDB" id="A0A8J7FM75"/>
<keyword evidence="2" id="KW-1185">Reference proteome</keyword>
<evidence type="ECO:0000313" key="1">
    <source>
        <dbReference type="EMBL" id="MBE9610682.1"/>
    </source>
</evidence>
<organism evidence="1 2">
    <name type="scientific">Chitinilyticum piscinae</name>
    <dbReference type="NCBI Taxonomy" id="2866724"/>
    <lineage>
        <taxon>Bacteria</taxon>
        <taxon>Pseudomonadati</taxon>
        <taxon>Pseudomonadota</taxon>
        <taxon>Betaproteobacteria</taxon>
        <taxon>Neisseriales</taxon>
        <taxon>Chitinibacteraceae</taxon>
        <taxon>Chitinilyticum</taxon>
    </lineage>
</organism>